<reference evidence="2 3" key="1">
    <citation type="submission" date="2024-08" db="EMBL/GenBank/DDBJ databases">
        <authorList>
            <person name="Will J Nash"/>
            <person name="Angela Man"/>
            <person name="Seanna McTaggart"/>
            <person name="Kendall Baker"/>
            <person name="Tom Barker"/>
            <person name="Leah Catchpole"/>
            <person name="Alex Durrant"/>
            <person name="Karim Gharbi"/>
            <person name="Naomi Irish"/>
            <person name="Gemy Kaithakottil"/>
            <person name="Debby Ku"/>
            <person name="Aaliyah Providence"/>
            <person name="Felix Shaw"/>
            <person name="David Swarbreck"/>
            <person name="Chris Watkins"/>
            <person name="Ann M. McCartney"/>
            <person name="Giulio Formenti"/>
            <person name="Alice Mouton"/>
            <person name="Noel Vella"/>
            <person name="Bjorn M von Reumont"/>
            <person name="Adriana Vella"/>
            <person name="Wilfried Haerty"/>
        </authorList>
    </citation>
    <scope>NUCLEOTIDE SEQUENCE [LARGE SCALE GENOMIC DNA]</scope>
</reference>
<proteinExistence type="predicted"/>
<evidence type="ECO:0000313" key="3">
    <source>
        <dbReference type="Proteomes" id="UP001642520"/>
    </source>
</evidence>
<dbReference type="EMBL" id="CAXAJV020001288">
    <property type="protein sequence ID" value="CAL7937957.1"/>
    <property type="molecule type" value="Genomic_DNA"/>
</dbReference>
<feature type="compositionally biased region" description="Basic residues" evidence="1">
    <location>
        <begin position="148"/>
        <end position="157"/>
    </location>
</feature>
<name>A0ABP1NDM9_XYLVO</name>
<evidence type="ECO:0000313" key="2">
    <source>
        <dbReference type="EMBL" id="CAL7937957.1"/>
    </source>
</evidence>
<organism evidence="2 3">
    <name type="scientific">Xylocopa violacea</name>
    <name type="common">Violet carpenter bee</name>
    <name type="synonym">Apis violacea</name>
    <dbReference type="NCBI Taxonomy" id="135666"/>
    <lineage>
        <taxon>Eukaryota</taxon>
        <taxon>Metazoa</taxon>
        <taxon>Ecdysozoa</taxon>
        <taxon>Arthropoda</taxon>
        <taxon>Hexapoda</taxon>
        <taxon>Insecta</taxon>
        <taxon>Pterygota</taxon>
        <taxon>Neoptera</taxon>
        <taxon>Endopterygota</taxon>
        <taxon>Hymenoptera</taxon>
        <taxon>Apocrita</taxon>
        <taxon>Aculeata</taxon>
        <taxon>Apoidea</taxon>
        <taxon>Anthophila</taxon>
        <taxon>Apidae</taxon>
        <taxon>Xylocopa</taxon>
        <taxon>Xylocopa</taxon>
    </lineage>
</organism>
<comment type="caution">
    <text evidence="2">The sequence shown here is derived from an EMBL/GenBank/DDBJ whole genome shotgun (WGS) entry which is preliminary data.</text>
</comment>
<feature type="region of interest" description="Disordered" evidence="1">
    <location>
        <begin position="68"/>
        <end position="157"/>
    </location>
</feature>
<dbReference type="Proteomes" id="UP001642520">
    <property type="component" value="Unassembled WGS sequence"/>
</dbReference>
<accession>A0ABP1NDM9</accession>
<feature type="compositionally biased region" description="Basic and acidic residues" evidence="1">
    <location>
        <begin position="124"/>
        <end position="137"/>
    </location>
</feature>
<gene>
    <name evidence="2" type="ORF">XYLVIOL_LOCUS2993</name>
</gene>
<sequence>MIGKFVTKIIQSLPTWEVTKYYGRVCMYQLKCLKYRVQTSEAWFNFKCKFMPGSLHNELECEESIKQKVKSESKQQKKQQKISPEKVKSQSKIQYSKDSKSSSAPVKNLKDSYTLDEIVADANKQNKKEDKKSRENETYSMPEDYMTKKQRKAKQAQ</sequence>
<evidence type="ECO:0000256" key="1">
    <source>
        <dbReference type="SAM" id="MobiDB-lite"/>
    </source>
</evidence>
<protein>
    <submittedName>
        <fullName evidence="2">Uncharacterized protein</fullName>
    </submittedName>
</protein>
<keyword evidence="3" id="KW-1185">Reference proteome</keyword>